<proteinExistence type="predicted"/>
<dbReference type="EMBL" id="FNFH01000006">
    <property type="protein sequence ID" value="SDK64825.1"/>
    <property type="molecule type" value="Genomic_DNA"/>
</dbReference>
<keyword evidence="3" id="KW-1185">Reference proteome</keyword>
<dbReference type="OrthoDB" id="369088at2"/>
<reference evidence="3" key="1">
    <citation type="submission" date="2016-10" db="EMBL/GenBank/DDBJ databases">
        <authorList>
            <person name="Varghese N."/>
            <person name="Submissions S."/>
        </authorList>
    </citation>
    <scope>NUCLEOTIDE SEQUENCE [LARGE SCALE GENOMIC DNA]</scope>
    <source>
        <strain evidence="3">CGMCC 1.10658</strain>
    </source>
</reference>
<protein>
    <recommendedName>
        <fullName evidence="4">PKD/Chitinase domain-containing protein</fullName>
    </recommendedName>
</protein>
<feature type="compositionally biased region" description="Polar residues" evidence="1">
    <location>
        <begin position="39"/>
        <end position="65"/>
    </location>
</feature>
<dbReference type="STRING" id="658219.SAMN05216212_2863"/>
<dbReference type="PROSITE" id="PS51257">
    <property type="entry name" value="PROKAR_LIPOPROTEIN"/>
    <property type="match status" value="1"/>
</dbReference>
<dbReference type="AlphaFoldDB" id="A0A1G9DM48"/>
<accession>A0A1G9DM48</accession>
<dbReference type="Gene3D" id="2.60.40.3010">
    <property type="match status" value="1"/>
</dbReference>
<evidence type="ECO:0000256" key="1">
    <source>
        <dbReference type="SAM" id="MobiDB-lite"/>
    </source>
</evidence>
<dbReference type="Pfam" id="PF22352">
    <property type="entry name" value="K319L-like_PKD"/>
    <property type="match status" value="1"/>
</dbReference>
<dbReference type="RefSeq" id="WP_091515718.1">
    <property type="nucleotide sequence ID" value="NZ_FNFH01000006.1"/>
</dbReference>
<name>A0A1G9DM48_9GAMM</name>
<evidence type="ECO:0000313" key="2">
    <source>
        <dbReference type="EMBL" id="SDK64825.1"/>
    </source>
</evidence>
<organism evidence="2 3">
    <name type="scientific">Microbulbifer yueqingensis</name>
    <dbReference type="NCBI Taxonomy" id="658219"/>
    <lineage>
        <taxon>Bacteria</taxon>
        <taxon>Pseudomonadati</taxon>
        <taxon>Pseudomonadota</taxon>
        <taxon>Gammaproteobacteria</taxon>
        <taxon>Cellvibrionales</taxon>
        <taxon>Microbulbiferaceae</taxon>
        <taxon>Microbulbifer</taxon>
    </lineage>
</organism>
<sequence length="778" mass="82739">MITFRQTLYRPIIIGLSVLLVACGGGGGSNGSNDSSDNPVNQSPVVSAPDTSIASGSSGEITASASDPDGSITKYSWVQKSGVSLTLENTDQRTVSITAPDVTENAQALISVTVTDNEGATASADVTVQVTAPGPQGEGFTIGGKVTDNPVANAEVRVLIGSETFQTTADAAGVYELFIDTSSFTGDEIVHAIATAPESNPQLKLVSVMNTVSELEQAAGTDKLLVAQEYFGVNITNVSTALSAMLEKENGGPISSATQLLQARASIHGDIALELATAIKLVLDYSANTTLAMPDGYTDSYAFASDTDAVSDYLAKAKRTASTDYNAAREAIFADPDLVLAAPRETVTSIADTYFFSSPYAVTASPLLGYKLELLTDGTGRLIGRDHGTDLTWTATAEGVLLEGASMVVRKDSVWNSELGQQVERQEIIQLNRIRWLARDLHSDVLLVDVENYFTYPGGEAPDSESSVSIEASSTIKSASRVAAADLLELGMAYSMPHPTQEGEVVDPKAGANTTLEFRASEMVFSGSTATGGSATISVPSITGAGVPLTTDISAAWSIGSSGELLLEYPDGGTAEYVFLSEQAGKVPMVHVVAREGGIPRSIFGQAQLKEAPAWTAASAPGIYTLGSNFFAPNEHFWFEINSDGSALTVSAGDWDENGTVEDHEFLLMPGLWQIGTSGNLLIRRYRVPGGGEYCAPESWDPADDAPCVLQHEREWSLQLTGANRYWIRHYHRYFDDPWRSDLYEPTVTGHISASNTIDNRRLLKLVERPMAIPAHLL</sequence>
<evidence type="ECO:0008006" key="4">
    <source>
        <dbReference type="Google" id="ProtNLM"/>
    </source>
</evidence>
<feature type="region of interest" description="Disordered" evidence="1">
    <location>
        <begin position="28"/>
        <end position="67"/>
    </location>
</feature>
<gene>
    <name evidence="2" type="ORF">SAMN05216212_2863</name>
</gene>
<dbReference type="Proteomes" id="UP000199305">
    <property type="component" value="Unassembled WGS sequence"/>
</dbReference>
<evidence type="ECO:0000313" key="3">
    <source>
        <dbReference type="Proteomes" id="UP000199305"/>
    </source>
</evidence>